<feature type="non-terminal residue" evidence="3">
    <location>
        <position position="1"/>
    </location>
</feature>
<sequence length="184" mass="20204">RFIGYVRINPTAPRAIEALDQAIGDYKMKGLKLHPVSYVGFPYGEPTLRLMRRAAQYNAPVLFHTGDEALALPEQVAEAARLVPEAKVIMAHLGGYYHHEAVLEIADTLPNVLVDTSATPYPWMITRAVGAFGVERVLYASDGPGCPPILEVEKVRLSGLTSTEQELVFAGNVQRILDGVRHEL</sequence>
<dbReference type="Pfam" id="PF04909">
    <property type="entry name" value="Amidohydro_2"/>
    <property type="match status" value="1"/>
</dbReference>
<proteinExistence type="predicted"/>
<dbReference type="GO" id="GO:0016787">
    <property type="term" value="F:hydrolase activity"/>
    <property type="evidence" value="ECO:0007669"/>
    <property type="project" value="InterPro"/>
</dbReference>
<dbReference type="InterPro" id="IPR006680">
    <property type="entry name" value="Amidohydro-rel"/>
</dbReference>
<protein>
    <recommendedName>
        <fullName evidence="2">Amidohydrolase-related domain-containing protein</fullName>
    </recommendedName>
</protein>
<name>X1J1F2_9ZZZZ</name>
<dbReference type="AlphaFoldDB" id="X1J1F2"/>
<dbReference type="GO" id="GO:0016831">
    <property type="term" value="F:carboxy-lyase activity"/>
    <property type="evidence" value="ECO:0007669"/>
    <property type="project" value="InterPro"/>
</dbReference>
<gene>
    <name evidence="3" type="ORF">S03H2_45588</name>
</gene>
<dbReference type="Gene3D" id="3.20.20.140">
    <property type="entry name" value="Metal-dependent hydrolases"/>
    <property type="match status" value="1"/>
</dbReference>
<comment type="caution">
    <text evidence="3">The sequence shown here is derived from an EMBL/GenBank/DDBJ whole genome shotgun (WGS) entry which is preliminary data.</text>
</comment>
<keyword evidence="1" id="KW-0456">Lyase</keyword>
<dbReference type="EMBL" id="BARU01028574">
    <property type="protein sequence ID" value="GAH72194.1"/>
    <property type="molecule type" value="Genomic_DNA"/>
</dbReference>
<evidence type="ECO:0000313" key="3">
    <source>
        <dbReference type="EMBL" id="GAH72194.1"/>
    </source>
</evidence>
<dbReference type="InterPro" id="IPR032466">
    <property type="entry name" value="Metal_Hydrolase"/>
</dbReference>
<reference evidence="3" key="1">
    <citation type="journal article" date="2014" name="Front. Microbiol.">
        <title>High frequency of phylogenetically diverse reductive dehalogenase-homologous genes in deep subseafloor sedimentary metagenomes.</title>
        <authorList>
            <person name="Kawai M."/>
            <person name="Futagami T."/>
            <person name="Toyoda A."/>
            <person name="Takaki Y."/>
            <person name="Nishi S."/>
            <person name="Hori S."/>
            <person name="Arai W."/>
            <person name="Tsubouchi T."/>
            <person name="Morono Y."/>
            <person name="Uchiyama I."/>
            <person name="Ito T."/>
            <person name="Fujiyama A."/>
            <person name="Inagaki F."/>
            <person name="Takami H."/>
        </authorList>
    </citation>
    <scope>NUCLEOTIDE SEQUENCE</scope>
    <source>
        <strain evidence="3">Expedition CK06-06</strain>
    </source>
</reference>
<dbReference type="PANTHER" id="PTHR21240">
    <property type="entry name" value="2-AMINO-3-CARBOXYLMUCONATE-6-SEMIALDEHYDE DECARBOXYLASE"/>
    <property type="match status" value="1"/>
</dbReference>
<dbReference type="InterPro" id="IPR032465">
    <property type="entry name" value="ACMSD"/>
</dbReference>
<accession>X1J1F2</accession>
<evidence type="ECO:0000259" key="2">
    <source>
        <dbReference type="Pfam" id="PF04909"/>
    </source>
</evidence>
<dbReference type="SUPFAM" id="SSF51556">
    <property type="entry name" value="Metallo-dependent hydrolases"/>
    <property type="match status" value="1"/>
</dbReference>
<organism evidence="3">
    <name type="scientific">marine sediment metagenome</name>
    <dbReference type="NCBI Taxonomy" id="412755"/>
    <lineage>
        <taxon>unclassified sequences</taxon>
        <taxon>metagenomes</taxon>
        <taxon>ecological metagenomes</taxon>
    </lineage>
</organism>
<feature type="domain" description="Amidohydrolase-related" evidence="2">
    <location>
        <begin position="2"/>
        <end position="177"/>
    </location>
</feature>
<evidence type="ECO:0000256" key="1">
    <source>
        <dbReference type="ARBA" id="ARBA00023239"/>
    </source>
</evidence>